<feature type="transmembrane region" description="Helical" evidence="9">
    <location>
        <begin position="250"/>
        <end position="269"/>
    </location>
</feature>
<evidence type="ECO:0000256" key="8">
    <source>
        <dbReference type="ARBA" id="ARBA00023136"/>
    </source>
</evidence>
<comment type="similarity">
    <text evidence="3">Belongs to the inorganic phosphate transporter (PiT) (TC 2.A.20) family.</text>
</comment>
<comment type="subcellular location">
    <subcellularLocation>
        <location evidence="2">Membrane</location>
        <topology evidence="2">Multi-pass membrane protein</topology>
    </subcellularLocation>
</comment>
<sequence length="324" mass="34058">MVVFVGINIGGSSTGVAFGPAVGSKIIGYKTAALMMLIFASLGSVLIGPNVVETLGKGLIPPEYFTKVASIAILLFIGLGILIGNLLKVPVSTSETAVGAFFGMGVAFSVLDWQLMGVILIYWIVSLVIAFWVSAVIGRYFYKKIEEILNFKEGKRKKFAQILVIIVACFMAFSAGASNAANAIAPLWGAGTIDMLPGVLLAGLTIGGGAFLLGPRTMKTVGHEITELPLEAALIVEIISATIITILSRLGIPASLAISATISVIGLGWGRATRQKLKKDATPKLKLYNIKTTKRIIMAWTITPVVAGLLALVVFKAAVIIGLL</sequence>
<evidence type="ECO:0000256" key="4">
    <source>
        <dbReference type="ARBA" id="ARBA00022448"/>
    </source>
</evidence>
<feature type="transmembrane region" description="Helical" evidence="9">
    <location>
        <begin position="296"/>
        <end position="323"/>
    </location>
</feature>
<feature type="transmembrane region" description="Helical" evidence="9">
    <location>
        <begin position="32"/>
        <end position="52"/>
    </location>
</feature>
<dbReference type="InParanoid" id="A0A1Q6DTV1"/>
<feature type="transmembrane region" description="Helical" evidence="9">
    <location>
        <begin position="121"/>
        <end position="142"/>
    </location>
</feature>
<accession>A0A1Q6DTV1</accession>
<keyword evidence="4" id="KW-0813">Transport</keyword>
<dbReference type="GO" id="GO:0035435">
    <property type="term" value="P:phosphate ion transmembrane transport"/>
    <property type="evidence" value="ECO:0007669"/>
    <property type="project" value="TreeGrafter"/>
</dbReference>
<evidence type="ECO:0000313" key="11">
    <source>
        <dbReference type="Proteomes" id="UP000185744"/>
    </source>
</evidence>
<dbReference type="PANTHER" id="PTHR11101:SF80">
    <property type="entry name" value="PHOSPHATE TRANSPORTER"/>
    <property type="match status" value="1"/>
</dbReference>
<feature type="transmembrane region" description="Helical" evidence="9">
    <location>
        <begin position="96"/>
        <end position="115"/>
    </location>
</feature>
<evidence type="ECO:0000256" key="5">
    <source>
        <dbReference type="ARBA" id="ARBA00022592"/>
    </source>
</evidence>
<proteinExistence type="inferred from homology"/>
<keyword evidence="7 9" id="KW-1133">Transmembrane helix</keyword>
<dbReference type="STRING" id="1903181.BTN85_0244"/>
<protein>
    <submittedName>
        <fullName evidence="10">Phosphate/sulfate permease PitA</fullName>
    </submittedName>
</protein>
<dbReference type="PANTHER" id="PTHR11101">
    <property type="entry name" value="PHOSPHATE TRANSPORTER"/>
    <property type="match status" value="1"/>
</dbReference>
<dbReference type="EMBL" id="MSDW01000001">
    <property type="protein sequence ID" value="OKY77775.1"/>
    <property type="molecule type" value="Genomic_DNA"/>
</dbReference>
<reference evidence="10" key="1">
    <citation type="submission" date="2016-12" db="EMBL/GenBank/DDBJ databases">
        <title>Discovery of methanogenic haloarchaea.</title>
        <authorList>
            <person name="Sorokin D.Y."/>
            <person name="Makarova K.S."/>
            <person name="Abbas B."/>
            <person name="Ferrer M."/>
            <person name="Golyshin P.N."/>
        </authorList>
    </citation>
    <scope>NUCLEOTIDE SEQUENCE [LARGE SCALE GENOMIC DNA]</scope>
    <source>
        <strain evidence="10">HMET1</strain>
    </source>
</reference>
<dbReference type="Pfam" id="PF01384">
    <property type="entry name" value="PHO4"/>
    <property type="match status" value="1"/>
</dbReference>
<organism evidence="10 11">
    <name type="scientific">Methanohalarchaeum thermophilum</name>
    <dbReference type="NCBI Taxonomy" id="1903181"/>
    <lineage>
        <taxon>Archaea</taxon>
        <taxon>Methanobacteriati</taxon>
        <taxon>Methanobacteriota</taxon>
        <taxon>Methanonatronarchaeia</taxon>
        <taxon>Methanonatronarchaeales</taxon>
        <taxon>Methanonatronarchaeaceae</taxon>
        <taxon>Candidatus Methanohalarchaeum</taxon>
    </lineage>
</organism>
<evidence type="ECO:0000256" key="2">
    <source>
        <dbReference type="ARBA" id="ARBA00004141"/>
    </source>
</evidence>
<comment type="caution">
    <text evidence="10">The sequence shown here is derived from an EMBL/GenBank/DDBJ whole genome shotgun (WGS) entry which is preliminary data.</text>
</comment>
<keyword evidence="5" id="KW-0592">Phosphate transport</keyword>
<feature type="transmembrane region" description="Helical" evidence="9">
    <location>
        <begin position="195"/>
        <end position="213"/>
    </location>
</feature>
<keyword evidence="8 9" id="KW-0472">Membrane</keyword>
<keyword evidence="6 9" id="KW-0812">Transmembrane</keyword>
<name>A0A1Q6DTV1_METT1</name>
<comment type="function">
    <text evidence="1">Potential transporter for phosphate.</text>
</comment>
<evidence type="ECO:0000256" key="6">
    <source>
        <dbReference type="ARBA" id="ARBA00022692"/>
    </source>
</evidence>
<feature type="transmembrane region" description="Helical" evidence="9">
    <location>
        <begin position="64"/>
        <end position="84"/>
    </location>
</feature>
<evidence type="ECO:0000313" key="10">
    <source>
        <dbReference type="EMBL" id="OKY77775.1"/>
    </source>
</evidence>
<evidence type="ECO:0000256" key="7">
    <source>
        <dbReference type="ARBA" id="ARBA00022989"/>
    </source>
</evidence>
<evidence type="ECO:0000256" key="1">
    <source>
        <dbReference type="ARBA" id="ARBA00001981"/>
    </source>
</evidence>
<evidence type="ECO:0000256" key="3">
    <source>
        <dbReference type="ARBA" id="ARBA00009916"/>
    </source>
</evidence>
<dbReference type="InterPro" id="IPR001204">
    <property type="entry name" value="Phos_transporter"/>
</dbReference>
<dbReference type="Proteomes" id="UP000185744">
    <property type="component" value="Unassembled WGS sequence"/>
</dbReference>
<keyword evidence="11" id="KW-1185">Reference proteome</keyword>
<dbReference type="AlphaFoldDB" id="A0A1Q6DTV1"/>
<evidence type="ECO:0000256" key="9">
    <source>
        <dbReference type="SAM" id="Phobius"/>
    </source>
</evidence>
<dbReference type="GO" id="GO:0005315">
    <property type="term" value="F:phosphate transmembrane transporter activity"/>
    <property type="evidence" value="ECO:0007669"/>
    <property type="project" value="InterPro"/>
</dbReference>
<feature type="transmembrane region" description="Helical" evidence="9">
    <location>
        <begin position="225"/>
        <end position="244"/>
    </location>
</feature>
<dbReference type="GO" id="GO:0016020">
    <property type="term" value="C:membrane"/>
    <property type="evidence" value="ECO:0007669"/>
    <property type="project" value="UniProtKB-SubCell"/>
</dbReference>
<feature type="transmembrane region" description="Helical" evidence="9">
    <location>
        <begin position="162"/>
        <end position="189"/>
    </location>
</feature>
<gene>
    <name evidence="10" type="ORF">BTN85_0244</name>
</gene>